<feature type="domain" description="Kringle" evidence="4">
    <location>
        <begin position="85"/>
        <end position="119"/>
    </location>
</feature>
<dbReference type="Pfam" id="PF00024">
    <property type="entry name" value="PAN_1"/>
    <property type="match status" value="1"/>
</dbReference>
<evidence type="ECO:0000313" key="6">
    <source>
        <dbReference type="EMBL" id="CAG5928439.1"/>
    </source>
</evidence>
<dbReference type="InterPro" id="IPR013806">
    <property type="entry name" value="Kringle-like"/>
</dbReference>
<feature type="domain" description="Apple" evidence="5">
    <location>
        <begin position="3"/>
        <end position="81"/>
    </location>
</feature>
<dbReference type="InterPro" id="IPR003609">
    <property type="entry name" value="Pan_app"/>
</dbReference>
<protein>
    <submittedName>
        <fullName evidence="6">(Atlantic silverside) hypothetical protein</fullName>
    </submittedName>
</protein>
<dbReference type="Proteomes" id="UP000677803">
    <property type="component" value="Unassembled WGS sequence"/>
</dbReference>
<sequence length="119" mass="13556">GGTEVEGYSKTEGAWVISLNKRQYMVTNAAECAEKCNTETSFTCKSFMYVEKDQECWTAASNSKTEDILRRRSSALYDKNEYLLECVNGIGTDYRGTKSRTKTGKGCQRWEARFPHKPK</sequence>
<dbReference type="OrthoDB" id="8839997at2759"/>
<accession>A0A8S4B2J9</accession>
<dbReference type="Gene3D" id="3.50.4.10">
    <property type="entry name" value="Hepatocyte Growth Factor"/>
    <property type="match status" value="1"/>
</dbReference>
<dbReference type="PROSITE" id="PS50070">
    <property type="entry name" value="KRINGLE_2"/>
    <property type="match status" value="1"/>
</dbReference>
<organism evidence="6 7">
    <name type="scientific">Menidia menidia</name>
    <name type="common">Atlantic silverside</name>
    <dbReference type="NCBI Taxonomy" id="238744"/>
    <lineage>
        <taxon>Eukaryota</taxon>
        <taxon>Metazoa</taxon>
        <taxon>Chordata</taxon>
        <taxon>Craniata</taxon>
        <taxon>Vertebrata</taxon>
        <taxon>Euteleostomi</taxon>
        <taxon>Actinopterygii</taxon>
        <taxon>Neopterygii</taxon>
        <taxon>Teleostei</taxon>
        <taxon>Neoteleostei</taxon>
        <taxon>Acanthomorphata</taxon>
        <taxon>Ovalentaria</taxon>
        <taxon>Atherinomorphae</taxon>
        <taxon>Atheriniformes</taxon>
        <taxon>Atherinopsidae</taxon>
        <taxon>Menidiinae</taxon>
        <taxon>Menidia</taxon>
    </lineage>
</organism>
<comment type="caution">
    <text evidence="3">Lacks conserved residue(s) required for the propagation of feature annotation.</text>
</comment>
<dbReference type="AlphaFoldDB" id="A0A8S4B2J9"/>
<dbReference type="InterPro" id="IPR038178">
    <property type="entry name" value="Kringle_sf"/>
</dbReference>
<dbReference type="EMBL" id="CAJRST010012224">
    <property type="protein sequence ID" value="CAG5928439.1"/>
    <property type="molecule type" value="Genomic_DNA"/>
</dbReference>
<evidence type="ECO:0000256" key="3">
    <source>
        <dbReference type="PROSITE-ProRule" id="PRU00121"/>
    </source>
</evidence>
<dbReference type="PROSITE" id="PS50948">
    <property type="entry name" value="PAN"/>
    <property type="match status" value="1"/>
</dbReference>
<evidence type="ECO:0000259" key="4">
    <source>
        <dbReference type="PROSITE" id="PS50070"/>
    </source>
</evidence>
<gene>
    <name evidence="6" type="ORF">MMEN_LOCUS12089</name>
</gene>
<keyword evidence="7" id="KW-1185">Reference proteome</keyword>
<keyword evidence="1 3" id="KW-0420">Kringle</keyword>
<keyword evidence="2" id="KW-1015">Disulfide bond</keyword>
<evidence type="ECO:0000313" key="7">
    <source>
        <dbReference type="Proteomes" id="UP000677803"/>
    </source>
</evidence>
<dbReference type="SMART" id="SM00473">
    <property type="entry name" value="PAN_AP"/>
    <property type="match status" value="1"/>
</dbReference>
<feature type="non-terminal residue" evidence="6">
    <location>
        <position position="1"/>
    </location>
</feature>
<name>A0A8S4B2J9_9TELE</name>
<dbReference type="FunFam" id="3.50.4.10:FF:000027">
    <property type="entry name" value="Plasminogen"/>
    <property type="match status" value="1"/>
</dbReference>
<dbReference type="InterPro" id="IPR000001">
    <property type="entry name" value="Kringle"/>
</dbReference>
<evidence type="ECO:0000256" key="1">
    <source>
        <dbReference type="ARBA" id="ARBA00022572"/>
    </source>
</evidence>
<reference evidence="6" key="1">
    <citation type="submission" date="2021-05" db="EMBL/GenBank/DDBJ databases">
        <authorList>
            <person name="Tigano A."/>
        </authorList>
    </citation>
    <scope>NUCLEOTIDE SEQUENCE</scope>
</reference>
<dbReference type="Gene3D" id="2.40.20.10">
    <property type="entry name" value="Plasminogen Kringle 4"/>
    <property type="match status" value="1"/>
</dbReference>
<dbReference type="CDD" id="cd01099">
    <property type="entry name" value="PAN_AP_HGF"/>
    <property type="match status" value="1"/>
</dbReference>
<proteinExistence type="predicted"/>
<comment type="caution">
    <text evidence="6">The sequence shown here is derived from an EMBL/GenBank/DDBJ whole genome shotgun (WGS) entry which is preliminary data.</text>
</comment>
<dbReference type="SUPFAM" id="SSF57440">
    <property type="entry name" value="Kringle-like"/>
    <property type="match status" value="1"/>
</dbReference>
<dbReference type="SUPFAM" id="SSF57414">
    <property type="entry name" value="Hairpin loop containing domain-like"/>
    <property type="match status" value="1"/>
</dbReference>
<evidence type="ECO:0000259" key="5">
    <source>
        <dbReference type="PROSITE" id="PS50948"/>
    </source>
</evidence>
<evidence type="ECO:0000256" key="2">
    <source>
        <dbReference type="ARBA" id="ARBA00023157"/>
    </source>
</evidence>